<sequence>MQPAQLLRKLEKNGVFRFTASIDAGGVPIHVEILTGIRFARTTFAVGFACDRESFEKMAEKLSGIGVDFLDKIGLELEVGVSFHPPASLGFQQLYVDAETKFSKEPPSRKRSSSN</sequence>
<keyword evidence="2" id="KW-1185">Reference proteome</keyword>
<dbReference type="AlphaFoldDB" id="A0A9X0D194"/>
<dbReference type="EMBL" id="MU826351">
    <property type="protein sequence ID" value="KAJ7381164.1"/>
    <property type="molecule type" value="Genomic_DNA"/>
</dbReference>
<evidence type="ECO:0000313" key="2">
    <source>
        <dbReference type="Proteomes" id="UP001163046"/>
    </source>
</evidence>
<evidence type="ECO:0000313" key="1">
    <source>
        <dbReference type="EMBL" id="KAJ7381164.1"/>
    </source>
</evidence>
<name>A0A9X0D194_9CNID</name>
<proteinExistence type="predicted"/>
<organism evidence="1 2">
    <name type="scientific">Desmophyllum pertusum</name>
    <dbReference type="NCBI Taxonomy" id="174260"/>
    <lineage>
        <taxon>Eukaryota</taxon>
        <taxon>Metazoa</taxon>
        <taxon>Cnidaria</taxon>
        <taxon>Anthozoa</taxon>
        <taxon>Hexacorallia</taxon>
        <taxon>Scleractinia</taxon>
        <taxon>Caryophylliina</taxon>
        <taxon>Caryophylliidae</taxon>
        <taxon>Desmophyllum</taxon>
    </lineage>
</organism>
<comment type="caution">
    <text evidence="1">The sequence shown here is derived from an EMBL/GenBank/DDBJ whole genome shotgun (WGS) entry which is preliminary data.</text>
</comment>
<reference evidence="1" key="1">
    <citation type="submission" date="2023-01" db="EMBL/GenBank/DDBJ databases">
        <title>Genome assembly of the deep-sea coral Lophelia pertusa.</title>
        <authorList>
            <person name="Herrera S."/>
            <person name="Cordes E."/>
        </authorList>
    </citation>
    <scope>NUCLEOTIDE SEQUENCE</scope>
    <source>
        <strain evidence="1">USNM1676648</strain>
        <tissue evidence="1">Polyp</tissue>
    </source>
</reference>
<accession>A0A9X0D194</accession>
<dbReference type="Proteomes" id="UP001163046">
    <property type="component" value="Unassembled WGS sequence"/>
</dbReference>
<gene>
    <name evidence="1" type="ORF">OS493_004763</name>
</gene>
<protein>
    <submittedName>
        <fullName evidence="1">Uncharacterized protein</fullName>
    </submittedName>
</protein>